<feature type="domain" description="Histidine-specific methyltransferase SAM-dependent" evidence="5">
    <location>
        <begin position="75"/>
        <end position="122"/>
    </location>
</feature>
<feature type="compositionally biased region" description="Low complexity" evidence="3">
    <location>
        <begin position="24"/>
        <end position="33"/>
    </location>
</feature>
<gene>
    <name evidence="6" type="primary">SPOSA6832_04595</name>
</gene>
<evidence type="ECO:0000256" key="1">
    <source>
        <dbReference type="ARBA" id="ARBA00022603"/>
    </source>
</evidence>
<evidence type="ECO:0000313" key="7">
    <source>
        <dbReference type="Proteomes" id="UP000243876"/>
    </source>
</evidence>
<dbReference type="Pfam" id="PF03781">
    <property type="entry name" value="FGE-sulfatase"/>
    <property type="match status" value="2"/>
</dbReference>
<reference evidence="7" key="1">
    <citation type="submission" date="2015-02" db="EMBL/GenBank/DDBJ databases">
        <authorList>
            <person name="Gon?alves P."/>
        </authorList>
    </citation>
    <scope>NUCLEOTIDE SEQUENCE [LARGE SCALE GENOMIC DNA]</scope>
</reference>
<feature type="domain" description="Sulfatase-modifying factor enzyme-like" evidence="4">
    <location>
        <begin position="958"/>
        <end position="1029"/>
    </location>
</feature>
<dbReference type="PANTHER" id="PTHR43397:SF1">
    <property type="entry name" value="ERGOTHIONEINE BIOSYNTHESIS PROTEIN 1"/>
    <property type="match status" value="1"/>
</dbReference>
<accession>A0A0D6ES20</accession>
<dbReference type="GO" id="GO:0008168">
    <property type="term" value="F:methyltransferase activity"/>
    <property type="evidence" value="ECO:0007669"/>
    <property type="project" value="UniProtKB-KW"/>
</dbReference>
<dbReference type="SUPFAM" id="SSF56436">
    <property type="entry name" value="C-type lectin-like"/>
    <property type="match status" value="1"/>
</dbReference>
<organism evidence="6 7">
    <name type="scientific">Sporidiobolus salmonicolor</name>
    <name type="common">Yeast-like fungus</name>
    <name type="synonym">Sporobolomyces salmonicolor</name>
    <dbReference type="NCBI Taxonomy" id="5005"/>
    <lineage>
        <taxon>Eukaryota</taxon>
        <taxon>Fungi</taxon>
        <taxon>Dikarya</taxon>
        <taxon>Basidiomycota</taxon>
        <taxon>Pucciniomycotina</taxon>
        <taxon>Microbotryomycetes</taxon>
        <taxon>Sporidiobolales</taxon>
        <taxon>Sporidiobolaceae</taxon>
        <taxon>Sporobolomyces</taxon>
    </lineage>
</organism>
<dbReference type="GO" id="GO:0032259">
    <property type="term" value="P:methylation"/>
    <property type="evidence" value="ECO:0007669"/>
    <property type="project" value="UniProtKB-KW"/>
</dbReference>
<evidence type="ECO:0000313" key="6">
    <source>
        <dbReference type="EMBL" id="CEQ42739.1"/>
    </source>
</evidence>
<evidence type="ECO:0000259" key="4">
    <source>
        <dbReference type="Pfam" id="PF03781"/>
    </source>
</evidence>
<dbReference type="AlphaFoldDB" id="A0A0D6ES20"/>
<dbReference type="InterPro" id="IPR029063">
    <property type="entry name" value="SAM-dependent_MTases_sf"/>
</dbReference>
<feature type="region of interest" description="Disordered" evidence="3">
    <location>
        <begin position="313"/>
        <end position="351"/>
    </location>
</feature>
<keyword evidence="2" id="KW-0808">Transferase</keyword>
<dbReference type="Gene3D" id="3.40.50.150">
    <property type="entry name" value="Vaccinia Virus protein VP39"/>
    <property type="match status" value="1"/>
</dbReference>
<feature type="domain" description="Histidine-specific methyltransferase SAM-dependent" evidence="5">
    <location>
        <begin position="353"/>
        <end position="544"/>
    </location>
</feature>
<feature type="domain" description="Sulfatase-modifying factor enzyme-like" evidence="4">
    <location>
        <begin position="813"/>
        <end position="917"/>
    </location>
</feature>
<dbReference type="Gene3D" id="3.90.1580.10">
    <property type="entry name" value="paralog of FGE (formylglycine-generating enzyme)"/>
    <property type="match status" value="1"/>
</dbReference>
<dbReference type="InterPro" id="IPR042095">
    <property type="entry name" value="SUMF_sf"/>
</dbReference>
<feature type="compositionally biased region" description="Polar residues" evidence="3">
    <location>
        <begin position="1"/>
        <end position="12"/>
    </location>
</feature>
<evidence type="ECO:0000259" key="5">
    <source>
        <dbReference type="Pfam" id="PF10017"/>
    </source>
</evidence>
<protein>
    <submittedName>
        <fullName evidence="6">SPOSA6832_04595-mRNA-1:cds</fullName>
    </submittedName>
</protein>
<name>A0A0D6ES20_SPOSA</name>
<dbReference type="OrthoDB" id="659at2759"/>
<evidence type="ECO:0000256" key="3">
    <source>
        <dbReference type="SAM" id="MobiDB-lite"/>
    </source>
</evidence>
<dbReference type="InterPro" id="IPR016187">
    <property type="entry name" value="CTDL_fold"/>
</dbReference>
<keyword evidence="7" id="KW-1185">Reference proteome</keyword>
<evidence type="ECO:0000256" key="2">
    <source>
        <dbReference type="ARBA" id="ARBA00022679"/>
    </source>
</evidence>
<keyword evidence="1" id="KW-0489">Methyltransferase</keyword>
<feature type="non-terminal residue" evidence="6">
    <location>
        <position position="1"/>
    </location>
</feature>
<dbReference type="InterPro" id="IPR051128">
    <property type="entry name" value="EgtD_Methyltrsf_superfamily"/>
</dbReference>
<dbReference type="InterPro" id="IPR005532">
    <property type="entry name" value="SUMF_dom"/>
</dbReference>
<dbReference type="PANTHER" id="PTHR43397">
    <property type="entry name" value="ERGOTHIONEINE BIOSYNTHESIS PROTEIN 1"/>
    <property type="match status" value="1"/>
</dbReference>
<dbReference type="EMBL" id="CENE01000034">
    <property type="protein sequence ID" value="CEQ42739.1"/>
    <property type="molecule type" value="Genomic_DNA"/>
</dbReference>
<proteinExistence type="predicted"/>
<dbReference type="Proteomes" id="UP000243876">
    <property type="component" value="Unassembled WGS sequence"/>
</dbReference>
<dbReference type="Pfam" id="PF10017">
    <property type="entry name" value="Methyltransf_33"/>
    <property type="match status" value="2"/>
</dbReference>
<feature type="region of interest" description="Disordered" evidence="3">
    <location>
        <begin position="1"/>
        <end position="43"/>
    </location>
</feature>
<dbReference type="InterPro" id="IPR019257">
    <property type="entry name" value="MeTrfase_dom"/>
</dbReference>
<sequence length="1032" mass="114278">MSVSATASRTQEQPPPLILDLRNRSNSPLSSPSEAGSIETVPPVDPLREQLISGLKGTELVIPGRTDADRQFGYTKRVSTMFLYGEKGLSIYEDITKTKAYYPFEAEKEILETYGDEIACRMFGLPSSALEEEQADEGNEVFEATGSGNSAAKKEKCARGDPSVGLHNYGVNGGLNHSKPIHPTTVGLAVELGSGSLDKTRHLLRSMAKLLQPKNKTSTPGIMKAIEYKAVRLSRFAFSNRISSLSLTRLSFQLDLEAASLYSTLTSLASVEGDCVTTSLQDHIPTRRVSVSGLHATYDEGLAFLKEQNLKASPTPAIDSPATSPSVSPERLPPTIAEEGPADAASTARRGDEKRKTSILWLGSSIGNFTREEAVEFLKGIDLATGDTMLIGIDGCDNGPEIEVAYNDPKGITRAFILEGVDQAGKCLHPDLEAGKGLCSQNFEYVNRWNGEIGRHEVADKTTRLVALAAYIRAIDDLVVPVPAVPGSEYDATEIHLKRGELLQIEVSYKYTPAEAMALFHLAGLRLIQQWTDSSHRHSLYLVEKPSVWFPSPSASKVLGLEKEGRGKNVYGVPSLEDWEELWRAWDWLMHDIIPPSLRFNKPIPLRHVPLFYVGHAPAFRDIHLSRYFNEPLTSPAHFADIFERGIDPNVDDPSVIGHSHSEVPQTETDWPKFEEIVEYEHNVRQRVRRVYEEHEGKWERKLARVLMMVFEHEMCASSSSLICDVFDRMHHETSVYICLQACKSLNLPSGTALPDFPSLARFTARQIAHENVTLGPDARKSTVAFPAQTISVGHDDDDRIDDSTAYDPAHEYGWDCENPKREVEVGSFKIDLLPVTNGEYRAWLMGLKIDDEERKKLVPASWAVGKEGVQGRLGVKTLWGEVEMPYAEEWPVSASAEQLERFAKDKGGRLPTFPELALFLQHHPAESPSSNLGFSSLHPVPPSLPTTTRSPSPATDGGLWQWTSSTLVPWKGYVGSSLYPGYSSDFFDEKHRIVLGGSWASARRIVRRSFVNFYQGGYPFALIGARVAYDA</sequence>